<sequence>MTEFNIALALVGGIVLVVGLLSQPLDRSWASPPMLAFALGALLGPQGVALLDPFHWGNAHVLLEETARLTLGISLMGIALRLPPRYPLAHWRSVLVLLAIGMPAMFLISGWLTHWVLGIPLMTALLIGACICATDPVLSSSIVTGGLAKDNLPGSFRHLLSTESGANDGLAYPLVLLPILLMTIPTSAAWTEWLIKVWAWEVGGAIGVGALLGWLAGRSLNWSETKGFLDQPSFLSLTLALTVLVLGAGKLLGTDSILAVFAAGLAFDQVVGGKERSEADNVQEAMNIFITLPVFVLFGLMAPWHEWLAFGWSGLGLVVLVLLLRRLPVILALRPLLPPVRGRRISLVMGWFGPIGVSALFYSVMAAERAGDDVIWHAGSLVVFASVIAHGMTAAPFAKLYGRLESRR</sequence>
<dbReference type="GO" id="GO:0005886">
    <property type="term" value="C:plasma membrane"/>
    <property type="evidence" value="ECO:0007669"/>
    <property type="project" value="InterPro"/>
</dbReference>
<keyword evidence="2" id="KW-0050">Antiport</keyword>
<feature type="transmembrane region" description="Helical" evidence="7">
    <location>
        <begin position="345"/>
        <end position="362"/>
    </location>
</feature>
<evidence type="ECO:0000256" key="1">
    <source>
        <dbReference type="ARBA" id="ARBA00004141"/>
    </source>
</evidence>
<organism evidence="9 10">
    <name type="scientific">Chromohalobacter japonicus</name>
    <dbReference type="NCBI Taxonomy" id="223900"/>
    <lineage>
        <taxon>Bacteria</taxon>
        <taxon>Pseudomonadati</taxon>
        <taxon>Pseudomonadota</taxon>
        <taxon>Gammaproteobacteria</taxon>
        <taxon>Oceanospirillales</taxon>
        <taxon>Halomonadaceae</taxon>
        <taxon>Chromohalobacter</taxon>
    </lineage>
</organism>
<evidence type="ECO:0000256" key="3">
    <source>
        <dbReference type="ARBA" id="ARBA00022692"/>
    </source>
</evidence>
<gene>
    <name evidence="9" type="ORF">BTW10_07965</name>
</gene>
<dbReference type="GO" id="GO:0036376">
    <property type="term" value="P:sodium ion export across plasma membrane"/>
    <property type="evidence" value="ECO:0007669"/>
    <property type="project" value="InterPro"/>
</dbReference>
<keyword evidence="3 7" id="KW-0812">Transmembrane</keyword>
<feature type="transmembrane region" description="Helical" evidence="7">
    <location>
        <begin position="310"/>
        <end position="333"/>
    </location>
</feature>
<feature type="transmembrane region" description="Helical" evidence="7">
    <location>
        <begin position="94"/>
        <end position="112"/>
    </location>
</feature>
<dbReference type="PANTHER" id="PTHR31382:SF1">
    <property type="entry name" value="SODIUM ION_PROTON EXCHANGER (EUROFUNG)"/>
    <property type="match status" value="1"/>
</dbReference>
<feature type="transmembrane region" description="Helical" evidence="7">
    <location>
        <begin position="228"/>
        <end position="249"/>
    </location>
</feature>
<evidence type="ECO:0000256" key="4">
    <source>
        <dbReference type="ARBA" id="ARBA00022989"/>
    </source>
</evidence>
<dbReference type="EMBL" id="MSDQ01000019">
    <property type="protein sequence ID" value="OLO11772.1"/>
    <property type="molecule type" value="Genomic_DNA"/>
</dbReference>
<keyword evidence="4 7" id="KW-1133">Transmembrane helix</keyword>
<keyword evidence="2" id="KW-0813">Transport</keyword>
<dbReference type="Proteomes" id="UP000186806">
    <property type="component" value="Unassembled WGS sequence"/>
</dbReference>
<proteinExistence type="predicted"/>
<evidence type="ECO:0000259" key="8">
    <source>
        <dbReference type="Pfam" id="PF00999"/>
    </source>
</evidence>
<evidence type="ECO:0000256" key="6">
    <source>
        <dbReference type="ARBA" id="ARBA00023136"/>
    </source>
</evidence>
<evidence type="ECO:0000256" key="5">
    <source>
        <dbReference type="ARBA" id="ARBA00023065"/>
    </source>
</evidence>
<comment type="subcellular location">
    <subcellularLocation>
        <location evidence="1">Membrane</location>
        <topology evidence="1">Multi-pass membrane protein</topology>
    </subcellularLocation>
</comment>
<feature type="transmembrane region" description="Helical" evidence="7">
    <location>
        <begin position="124"/>
        <end position="148"/>
    </location>
</feature>
<keyword evidence="10" id="KW-1185">Reference proteome</keyword>
<feature type="transmembrane region" description="Helical" evidence="7">
    <location>
        <begin position="6"/>
        <end position="22"/>
    </location>
</feature>
<name>A0A1Q8TDN0_9GAMM</name>
<feature type="transmembrane region" description="Helical" evidence="7">
    <location>
        <begin position="34"/>
        <end position="54"/>
    </location>
</feature>
<protein>
    <submittedName>
        <fullName evidence="9">Sodium:proton exchanger</fullName>
    </submittedName>
</protein>
<feature type="domain" description="Cation/H+ exchanger transmembrane" evidence="8">
    <location>
        <begin position="15"/>
        <end position="399"/>
    </location>
</feature>
<feature type="transmembrane region" description="Helical" evidence="7">
    <location>
        <begin position="285"/>
        <end position="304"/>
    </location>
</feature>
<dbReference type="GO" id="GO:0015385">
    <property type="term" value="F:sodium:proton antiporter activity"/>
    <property type="evidence" value="ECO:0007669"/>
    <property type="project" value="InterPro"/>
</dbReference>
<evidence type="ECO:0000313" key="10">
    <source>
        <dbReference type="Proteomes" id="UP000186806"/>
    </source>
</evidence>
<reference evidence="9 10" key="1">
    <citation type="submission" date="2016-12" db="EMBL/GenBank/DDBJ databases">
        <title>Draft genome sequences of strains Salinicola socius SMB35, Salinicola sp. MH3R3-1 and Chromohalobacter sp. SMB17 from the Verkhnekamsk potash mining region of Russia.</title>
        <authorList>
            <person name="Mavrodi D.V."/>
            <person name="Olsson B.E."/>
            <person name="Korsakova E.S."/>
            <person name="Pyankova A."/>
            <person name="Mavrodi O.V."/>
            <person name="Plotnikova E.G."/>
        </authorList>
    </citation>
    <scope>NUCLEOTIDE SEQUENCE [LARGE SCALE GENOMIC DNA]</scope>
    <source>
        <strain evidence="9 10">SMB17</strain>
    </source>
</reference>
<feature type="transmembrane region" description="Helical" evidence="7">
    <location>
        <begin position="374"/>
        <end position="398"/>
    </location>
</feature>
<keyword evidence="6 7" id="KW-0472">Membrane</keyword>
<dbReference type="GO" id="GO:0120029">
    <property type="term" value="P:proton export across plasma membrane"/>
    <property type="evidence" value="ECO:0007669"/>
    <property type="project" value="InterPro"/>
</dbReference>
<dbReference type="InterPro" id="IPR004712">
    <property type="entry name" value="Na+/H+_antiporter_fungi"/>
</dbReference>
<dbReference type="Pfam" id="PF00999">
    <property type="entry name" value="Na_H_Exchanger"/>
    <property type="match status" value="1"/>
</dbReference>
<evidence type="ECO:0000256" key="7">
    <source>
        <dbReference type="SAM" id="Phobius"/>
    </source>
</evidence>
<dbReference type="PANTHER" id="PTHR31382">
    <property type="entry name" value="NA(+)/H(+) ANTIPORTER"/>
    <property type="match status" value="1"/>
</dbReference>
<dbReference type="Gene3D" id="1.20.1530.20">
    <property type="match status" value="1"/>
</dbReference>
<feature type="transmembrane region" description="Helical" evidence="7">
    <location>
        <begin position="169"/>
        <end position="191"/>
    </location>
</feature>
<evidence type="ECO:0000256" key="2">
    <source>
        <dbReference type="ARBA" id="ARBA00022449"/>
    </source>
</evidence>
<keyword evidence="5" id="KW-0406">Ion transport</keyword>
<feature type="transmembrane region" description="Helical" evidence="7">
    <location>
        <begin position="197"/>
        <end position="216"/>
    </location>
</feature>
<dbReference type="AlphaFoldDB" id="A0A1Q8TDN0"/>
<dbReference type="InterPro" id="IPR006153">
    <property type="entry name" value="Cation/H_exchanger_TM"/>
</dbReference>
<evidence type="ECO:0000313" key="9">
    <source>
        <dbReference type="EMBL" id="OLO11772.1"/>
    </source>
</evidence>
<dbReference type="RefSeq" id="WP_075368942.1">
    <property type="nucleotide sequence ID" value="NZ_MSDQ01000019.1"/>
</dbReference>
<dbReference type="InterPro" id="IPR038770">
    <property type="entry name" value="Na+/solute_symporter_sf"/>
</dbReference>
<accession>A0A1Q8TDN0</accession>
<comment type="caution">
    <text evidence="9">The sequence shown here is derived from an EMBL/GenBank/DDBJ whole genome shotgun (WGS) entry which is preliminary data.</text>
</comment>
<dbReference type="GO" id="GO:0042391">
    <property type="term" value="P:regulation of membrane potential"/>
    <property type="evidence" value="ECO:0007669"/>
    <property type="project" value="InterPro"/>
</dbReference>